<feature type="transmembrane region" description="Helical" evidence="6">
    <location>
        <begin position="12"/>
        <end position="29"/>
    </location>
</feature>
<comment type="caution">
    <text evidence="7">The sequence shown here is derived from an EMBL/GenBank/DDBJ whole genome shotgun (WGS) entry which is preliminary data.</text>
</comment>
<sequence length="297" mass="31712">MNSFVINILEQGFIFGIMVLGVYITYKILDFPDLSVEGSFPLGASICAKLLVMGVNPIMATLAAVVGGLLGGAITAFLHVKLKITNLLSGILVMIGLYSINLRIMGKANIPLFSQSNIFDIKVPKLIIIMIIAVSVKYMLDMFLNTKFGFLIRATGDNPKLVTSLGIDIGVTKFIALMVSNGLVALSGALVCQYQRFSDAGMGTGIIVMGLASIIFGESIFKNLKLINLTTMALLGSILYKTSVALALKLGFPPTDLKLITALIVAIMLGVNNKKMTFKFKGFTVGGRQDAVGTKSV</sequence>
<gene>
    <name evidence="7" type="ORF">CCE28_19525</name>
</gene>
<dbReference type="CDD" id="cd06574">
    <property type="entry name" value="TM_PBP1_branched-chain-AA_like"/>
    <property type="match status" value="1"/>
</dbReference>
<keyword evidence="8" id="KW-1185">Reference proteome</keyword>
<dbReference type="RefSeq" id="WP_095135549.1">
    <property type="nucleotide sequence ID" value="NZ_NIBG01000028.1"/>
</dbReference>
<evidence type="ECO:0000313" key="8">
    <source>
        <dbReference type="Proteomes" id="UP000216024"/>
    </source>
</evidence>
<dbReference type="AlphaFoldDB" id="A0A267MEA2"/>
<dbReference type="PANTHER" id="PTHR32196">
    <property type="entry name" value="ABC TRANSPORTER PERMEASE PROTEIN YPHD-RELATED-RELATED"/>
    <property type="match status" value="1"/>
</dbReference>
<dbReference type="EMBL" id="NIBG01000028">
    <property type="protein sequence ID" value="PAB57123.1"/>
    <property type="molecule type" value="Genomic_DNA"/>
</dbReference>
<feature type="transmembrane region" description="Helical" evidence="6">
    <location>
        <begin position="126"/>
        <end position="144"/>
    </location>
</feature>
<dbReference type="GO" id="GO:0005886">
    <property type="term" value="C:plasma membrane"/>
    <property type="evidence" value="ECO:0007669"/>
    <property type="project" value="UniProtKB-SubCell"/>
</dbReference>
<reference evidence="7 8" key="1">
    <citation type="submission" date="2017-06" db="EMBL/GenBank/DDBJ databases">
        <title>Draft genome sequence of anaerobic fermentative bacterium Anaeromicrobium sediminis DY2726D isolated from West Pacific Ocean sediments.</title>
        <authorList>
            <person name="Zeng X."/>
        </authorList>
    </citation>
    <scope>NUCLEOTIDE SEQUENCE [LARGE SCALE GENOMIC DNA]</scope>
    <source>
        <strain evidence="7 8">DY2726D</strain>
    </source>
</reference>
<dbReference type="Pfam" id="PF02653">
    <property type="entry name" value="BPD_transp_2"/>
    <property type="match status" value="1"/>
</dbReference>
<organism evidence="7 8">
    <name type="scientific">Anaeromicrobium sediminis</name>
    <dbReference type="NCBI Taxonomy" id="1478221"/>
    <lineage>
        <taxon>Bacteria</taxon>
        <taxon>Bacillati</taxon>
        <taxon>Bacillota</taxon>
        <taxon>Clostridia</taxon>
        <taxon>Peptostreptococcales</taxon>
        <taxon>Thermotaleaceae</taxon>
        <taxon>Anaeromicrobium</taxon>
    </lineage>
</organism>
<feature type="transmembrane region" description="Helical" evidence="6">
    <location>
        <begin position="202"/>
        <end position="221"/>
    </location>
</feature>
<feature type="transmembrane region" description="Helical" evidence="6">
    <location>
        <begin position="257"/>
        <end position="273"/>
    </location>
</feature>
<keyword evidence="4 6" id="KW-1133">Transmembrane helix</keyword>
<evidence type="ECO:0000256" key="4">
    <source>
        <dbReference type="ARBA" id="ARBA00022989"/>
    </source>
</evidence>
<dbReference type="PANTHER" id="PTHR32196:SF69">
    <property type="entry name" value="BRANCHED-CHAIN AMINO ACID TRANSPORT SYSTEM, PERMEASE PROTEIN"/>
    <property type="match status" value="1"/>
</dbReference>
<feature type="transmembrane region" description="Helical" evidence="6">
    <location>
        <begin position="58"/>
        <end position="80"/>
    </location>
</feature>
<accession>A0A267MEA2</accession>
<proteinExistence type="predicted"/>
<feature type="transmembrane region" description="Helical" evidence="6">
    <location>
        <begin position="165"/>
        <end position="190"/>
    </location>
</feature>
<name>A0A267MEA2_9FIRM</name>
<dbReference type="InterPro" id="IPR001851">
    <property type="entry name" value="ABC_transp_permease"/>
</dbReference>
<dbReference type="GO" id="GO:0022857">
    <property type="term" value="F:transmembrane transporter activity"/>
    <property type="evidence" value="ECO:0007669"/>
    <property type="project" value="InterPro"/>
</dbReference>
<evidence type="ECO:0000256" key="5">
    <source>
        <dbReference type="ARBA" id="ARBA00023136"/>
    </source>
</evidence>
<evidence type="ECO:0000256" key="2">
    <source>
        <dbReference type="ARBA" id="ARBA00022475"/>
    </source>
</evidence>
<comment type="subcellular location">
    <subcellularLocation>
        <location evidence="1">Cell membrane</location>
        <topology evidence="1">Multi-pass membrane protein</topology>
    </subcellularLocation>
</comment>
<feature type="transmembrane region" description="Helical" evidence="6">
    <location>
        <begin position="233"/>
        <end position="251"/>
    </location>
</feature>
<keyword evidence="5 6" id="KW-0472">Membrane</keyword>
<dbReference type="Proteomes" id="UP000216024">
    <property type="component" value="Unassembled WGS sequence"/>
</dbReference>
<evidence type="ECO:0000256" key="1">
    <source>
        <dbReference type="ARBA" id="ARBA00004651"/>
    </source>
</evidence>
<keyword evidence="2" id="KW-1003">Cell membrane</keyword>
<evidence type="ECO:0000256" key="3">
    <source>
        <dbReference type="ARBA" id="ARBA00022692"/>
    </source>
</evidence>
<evidence type="ECO:0000313" key="7">
    <source>
        <dbReference type="EMBL" id="PAB57123.1"/>
    </source>
</evidence>
<protein>
    <submittedName>
        <fullName evidence="7">ABC transporter permease</fullName>
    </submittedName>
</protein>
<keyword evidence="3 6" id="KW-0812">Transmembrane</keyword>
<feature type="transmembrane region" description="Helical" evidence="6">
    <location>
        <begin position="87"/>
        <end position="106"/>
    </location>
</feature>
<dbReference type="OrthoDB" id="9778389at2"/>
<evidence type="ECO:0000256" key="6">
    <source>
        <dbReference type="SAM" id="Phobius"/>
    </source>
</evidence>